<name>A0A8T0I3E8_CERPU</name>
<dbReference type="Gene3D" id="1.10.1200.270">
    <property type="entry name" value="Methyltransferase, alpha-helical capping domain"/>
    <property type="match status" value="1"/>
</dbReference>
<keyword evidence="5" id="KW-1185">Reference proteome</keyword>
<dbReference type="Pfam" id="PF03492">
    <property type="entry name" value="Methyltransf_7"/>
    <property type="match status" value="1"/>
</dbReference>
<protein>
    <submittedName>
        <fullName evidence="4">Uncharacterized protein</fullName>
    </submittedName>
</protein>
<dbReference type="InterPro" id="IPR029063">
    <property type="entry name" value="SAM-dependent_MTases_sf"/>
</dbReference>
<dbReference type="EMBL" id="CM026425">
    <property type="protein sequence ID" value="KAG0577995.1"/>
    <property type="molecule type" value="Genomic_DNA"/>
</dbReference>
<gene>
    <name evidence="4" type="ORF">KC19_5G197100</name>
</gene>
<evidence type="ECO:0000313" key="4">
    <source>
        <dbReference type="EMBL" id="KAG0577994.1"/>
    </source>
</evidence>
<dbReference type="PANTHER" id="PTHR31009">
    <property type="entry name" value="S-ADENOSYL-L-METHIONINE:CARBOXYL METHYLTRANSFERASE FAMILY PROTEIN"/>
    <property type="match status" value="1"/>
</dbReference>
<accession>A0A8T0I3E8</accession>
<dbReference type="SUPFAM" id="SSF53335">
    <property type="entry name" value="S-adenosyl-L-methionine-dependent methyltransferases"/>
    <property type="match status" value="1"/>
</dbReference>
<reference evidence="4" key="1">
    <citation type="submission" date="2020-06" db="EMBL/GenBank/DDBJ databases">
        <title>WGS assembly of Ceratodon purpureus strain R40.</title>
        <authorList>
            <person name="Carey S.B."/>
            <person name="Jenkins J."/>
            <person name="Shu S."/>
            <person name="Lovell J.T."/>
            <person name="Sreedasyam A."/>
            <person name="Maumus F."/>
            <person name="Tiley G.P."/>
            <person name="Fernandez-Pozo N."/>
            <person name="Barry K."/>
            <person name="Chen C."/>
            <person name="Wang M."/>
            <person name="Lipzen A."/>
            <person name="Daum C."/>
            <person name="Saski C.A."/>
            <person name="Payton A.C."/>
            <person name="Mcbreen J.C."/>
            <person name="Conrad R.E."/>
            <person name="Kollar L.M."/>
            <person name="Olsson S."/>
            <person name="Huttunen S."/>
            <person name="Landis J.B."/>
            <person name="Wickett N.J."/>
            <person name="Johnson M.G."/>
            <person name="Rensing S.A."/>
            <person name="Grimwood J."/>
            <person name="Schmutz J."/>
            <person name="Mcdaniel S.F."/>
        </authorList>
    </citation>
    <scope>NUCLEOTIDE SEQUENCE</scope>
    <source>
        <strain evidence="4">R40</strain>
    </source>
</reference>
<dbReference type="Proteomes" id="UP000822688">
    <property type="component" value="Chromosome 5"/>
</dbReference>
<evidence type="ECO:0000256" key="2">
    <source>
        <dbReference type="ARBA" id="ARBA00022842"/>
    </source>
</evidence>
<dbReference type="AlphaFoldDB" id="A0A8T0I3E8"/>
<sequence>MGSKCRSPKPPMSPGSSTSPKPAQPAKLEKVMSMNGGNGECSYDRMSVVQAYALNSLQPSLAEAVKLMSLPRHPSPLRIADFGSATGRNAFAYMDFVVNSIRREYQARNMIMPEVQAFFNDLPGNDFNTMFGLLPPVKGQADSEGAGALVREYFAAGVPGSFYGRLFPKNSLHFGICMHCLHWISQIPPQVTDPESELYNRGSCWIMGGKPSIARAFAEQSKADFRKFLHSRADELAPGGILQCYLSGRTDLADPTNQTIPERRHRFLAGPDFESAWDDLIAEGIITEETRDSFNLPCYVPHVEEVRDSIDSVGGFEIVRLELLEELNLYPDDARMSMLQNPKKCAKFYSSWIRALVEPLMAVHMGAECTDEWFVRHERRIFNRCRAMLGNPQEQEQYKFLTADFLLVVLKKL</sequence>
<dbReference type="GO" id="GO:0046872">
    <property type="term" value="F:metal ion binding"/>
    <property type="evidence" value="ECO:0007669"/>
    <property type="project" value="UniProtKB-KW"/>
</dbReference>
<dbReference type="InterPro" id="IPR042086">
    <property type="entry name" value="MeTrfase_capping"/>
</dbReference>
<proteinExistence type="predicted"/>
<dbReference type="InterPro" id="IPR005299">
    <property type="entry name" value="MeTrfase_7"/>
</dbReference>
<keyword evidence="1" id="KW-0479">Metal-binding</keyword>
<keyword evidence="2" id="KW-0460">Magnesium</keyword>
<dbReference type="GO" id="GO:0008168">
    <property type="term" value="F:methyltransferase activity"/>
    <property type="evidence" value="ECO:0007669"/>
    <property type="project" value="InterPro"/>
</dbReference>
<comment type="caution">
    <text evidence="4">The sequence shown here is derived from an EMBL/GenBank/DDBJ whole genome shotgun (WGS) entry which is preliminary data.</text>
</comment>
<organism evidence="4 5">
    <name type="scientific">Ceratodon purpureus</name>
    <name type="common">Fire moss</name>
    <name type="synonym">Dicranum purpureum</name>
    <dbReference type="NCBI Taxonomy" id="3225"/>
    <lineage>
        <taxon>Eukaryota</taxon>
        <taxon>Viridiplantae</taxon>
        <taxon>Streptophyta</taxon>
        <taxon>Embryophyta</taxon>
        <taxon>Bryophyta</taxon>
        <taxon>Bryophytina</taxon>
        <taxon>Bryopsida</taxon>
        <taxon>Dicranidae</taxon>
        <taxon>Pseudoditrichales</taxon>
        <taxon>Ditrichaceae</taxon>
        <taxon>Ceratodon</taxon>
    </lineage>
</organism>
<dbReference type="EMBL" id="CM026425">
    <property type="protein sequence ID" value="KAG0577994.1"/>
    <property type="molecule type" value="Genomic_DNA"/>
</dbReference>
<evidence type="ECO:0000313" key="5">
    <source>
        <dbReference type="Proteomes" id="UP000822688"/>
    </source>
</evidence>
<evidence type="ECO:0000256" key="3">
    <source>
        <dbReference type="SAM" id="MobiDB-lite"/>
    </source>
</evidence>
<feature type="region of interest" description="Disordered" evidence="3">
    <location>
        <begin position="1"/>
        <end position="26"/>
    </location>
</feature>
<evidence type="ECO:0000256" key="1">
    <source>
        <dbReference type="ARBA" id="ARBA00022723"/>
    </source>
</evidence>
<dbReference type="EMBL" id="CM026425">
    <property type="protein sequence ID" value="KAG0577993.1"/>
    <property type="molecule type" value="Genomic_DNA"/>
</dbReference>
<dbReference type="OrthoDB" id="1523883at2759"/>
<dbReference type="Gene3D" id="3.40.50.150">
    <property type="entry name" value="Vaccinia Virus protein VP39"/>
    <property type="match status" value="1"/>
</dbReference>